<dbReference type="PANTHER" id="PTHR46630">
    <property type="entry name" value="TETRATRICOPEPTIDE REPEAT PROTEIN 29"/>
    <property type="match status" value="1"/>
</dbReference>
<keyword evidence="4" id="KW-0802">TPR repeat</keyword>
<dbReference type="Proteomes" id="UP000825679">
    <property type="component" value="Chromosome"/>
</dbReference>
<accession>A0ABX8Z744</accession>
<comment type="similarity">
    <text evidence="5">Belongs to the Rap family.</text>
</comment>
<dbReference type="SUPFAM" id="SSF48452">
    <property type="entry name" value="TPR-like"/>
    <property type="match status" value="2"/>
</dbReference>
<dbReference type="InterPro" id="IPR011990">
    <property type="entry name" value="TPR-like_helical_dom_sf"/>
</dbReference>
<gene>
    <name evidence="6" type="ORF">K4H28_02925</name>
</gene>
<comment type="subcellular location">
    <subcellularLocation>
        <location evidence="1">Cytoplasm</location>
    </subcellularLocation>
</comment>
<evidence type="ECO:0008006" key="8">
    <source>
        <dbReference type="Google" id="ProtNLM"/>
    </source>
</evidence>
<evidence type="ECO:0000313" key="7">
    <source>
        <dbReference type="Proteomes" id="UP000825679"/>
    </source>
</evidence>
<dbReference type="InterPro" id="IPR051476">
    <property type="entry name" value="Bac_ResReg_Asp_Phosphatase"/>
</dbReference>
<name>A0ABX8Z744_9NEIS</name>
<evidence type="ECO:0000256" key="4">
    <source>
        <dbReference type="ARBA" id="ARBA00022803"/>
    </source>
</evidence>
<keyword evidence="2" id="KW-0963">Cytoplasm</keyword>
<dbReference type="SMART" id="SM00028">
    <property type="entry name" value="TPR"/>
    <property type="match status" value="5"/>
</dbReference>
<sequence length="335" mass="37142">MTLVELERNLNRAQKLVHTQSGEALNLAFGARDYARSFNQPKLEAKALSICALATFNFGNNEDALAYLAELDQLAQHHNIGEYEGKAYSLYAQAQYTLGAYHLSRDSWNRCLTLPDSAIDLETRVQAHVGLGQLYYAHEHFQTALAHHRKAEDLAAGSEDYHLQGAILINIAADLIACGQLDEAYAVLKGALPLVRADQSYRNEAEIYMHMGRIQLLRGELDRAKMSLMVALKINRLHIHQWSEANTLLTLGECHIAKGDFSHAVAELNSALITATALGALHLQSSIHSILAKAFTAIGEPASAEQHQASYLNLRQQILAERHETQLETMELNLV</sequence>
<evidence type="ECO:0000313" key="6">
    <source>
        <dbReference type="EMBL" id="QZA78388.1"/>
    </source>
</evidence>
<dbReference type="PANTHER" id="PTHR46630:SF1">
    <property type="entry name" value="TETRATRICOPEPTIDE REPEAT PROTEIN 29"/>
    <property type="match status" value="1"/>
</dbReference>
<protein>
    <recommendedName>
        <fullName evidence="8">MalT-like TPR region domain-containing protein</fullName>
    </recommendedName>
</protein>
<reference evidence="6 7" key="1">
    <citation type="submission" date="2021-08" db="EMBL/GenBank/DDBJ databases">
        <title>complete genome sequencing of Deefgea sp. D25.</title>
        <authorList>
            <person name="Bae J.-W."/>
            <person name="Gim D.-H."/>
        </authorList>
    </citation>
    <scope>NUCLEOTIDE SEQUENCE [LARGE SCALE GENOMIC DNA]</scope>
    <source>
        <strain evidence="6 7">D25</strain>
    </source>
</reference>
<dbReference type="Gene3D" id="1.25.40.10">
    <property type="entry name" value="Tetratricopeptide repeat domain"/>
    <property type="match status" value="2"/>
</dbReference>
<evidence type="ECO:0000256" key="5">
    <source>
        <dbReference type="ARBA" id="ARBA00038253"/>
    </source>
</evidence>
<proteinExistence type="inferred from homology"/>
<keyword evidence="7" id="KW-1185">Reference proteome</keyword>
<dbReference type="RefSeq" id="WP_221006915.1">
    <property type="nucleotide sequence ID" value="NZ_CP081150.1"/>
</dbReference>
<dbReference type="InterPro" id="IPR019734">
    <property type="entry name" value="TPR_rpt"/>
</dbReference>
<evidence type="ECO:0000256" key="3">
    <source>
        <dbReference type="ARBA" id="ARBA00022737"/>
    </source>
</evidence>
<dbReference type="EMBL" id="CP081150">
    <property type="protein sequence ID" value="QZA78388.1"/>
    <property type="molecule type" value="Genomic_DNA"/>
</dbReference>
<organism evidence="6 7">
    <name type="scientific">Deefgea tanakiae</name>
    <dbReference type="NCBI Taxonomy" id="2865840"/>
    <lineage>
        <taxon>Bacteria</taxon>
        <taxon>Pseudomonadati</taxon>
        <taxon>Pseudomonadota</taxon>
        <taxon>Betaproteobacteria</taxon>
        <taxon>Neisseriales</taxon>
        <taxon>Chitinibacteraceae</taxon>
        <taxon>Deefgea</taxon>
    </lineage>
</organism>
<evidence type="ECO:0000256" key="2">
    <source>
        <dbReference type="ARBA" id="ARBA00022490"/>
    </source>
</evidence>
<evidence type="ECO:0000256" key="1">
    <source>
        <dbReference type="ARBA" id="ARBA00004496"/>
    </source>
</evidence>
<keyword evidence="3" id="KW-0677">Repeat</keyword>